<evidence type="ECO:0000313" key="3">
    <source>
        <dbReference type="EMBL" id="PID56285.1"/>
    </source>
</evidence>
<feature type="transmembrane region" description="Helical" evidence="1">
    <location>
        <begin position="142"/>
        <end position="159"/>
    </location>
</feature>
<evidence type="ECO:0000259" key="2">
    <source>
        <dbReference type="Pfam" id="PF09925"/>
    </source>
</evidence>
<feature type="transmembrane region" description="Helical" evidence="1">
    <location>
        <begin position="536"/>
        <end position="557"/>
    </location>
</feature>
<gene>
    <name evidence="3" type="ORF">CSB45_12200</name>
</gene>
<feature type="transmembrane region" description="Helical" evidence="1">
    <location>
        <begin position="452"/>
        <end position="469"/>
    </location>
</feature>
<comment type="caution">
    <text evidence="3">The sequence shown here is derived from an EMBL/GenBank/DDBJ whole genome shotgun (WGS) entry which is preliminary data.</text>
</comment>
<feature type="transmembrane region" description="Helical" evidence="1">
    <location>
        <begin position="86"/>
        <end position="104"/>
    </location>
</feature>
<feature type="transmembrane region" description="Helical" evidence="1">
    <location>
        <begin position="589"/>
        <end position="610"/>
    </location>
</feature>
<dbReference type="InterPro" id="IPR018677">
    <property type="entry name" value="DUF2157"/>
</dbReference>
<feature type="transmembrane region" description="Helical" evidence="1">
    <location>
        <begin position="303"/>
        <end position="323"/>
    </location>
</feature>
<feature type="transmembrane region" description="Helical" evidence="1">
    <location>
        <begin position="55"/>
        <end position="74"/>
    </location>
</feature>
<feature type="transmembrane region" description="Helical" evidence="1">
    <location>
        <begin position="164"/>
        <end position="182"/>
    </location>
</feature>
<dbReference type="Proteomes" id="UP000229740">
    <property type="component" value="Unassembled WGS sequence"/>
</dbReference>
<evidence type="ECO:0000256" key="1">
    <source>
        <dbReference type="SAM" id="Phobius"/>
    </source>
</evidence>
<dbReference type="AlphaFoldDB" id="A0A2G6E2G9"/>
<name>A0A2G6E2G9_9BACT</name>
<dbReference type="Pfam" id="PF09925">
    <property type="entry name" value="DUF2157"/>
    <property type="match status" value="1"/>
</dbReference>
<feature type="transmembrane region" description="Helical" evidence="1">
    <location>
        <begin position="188"/>
        <end position="203"/>
    </location>
</feature>
<feature type="transmembrane region" description="Helical" evidence="1">
    <location>
        <begin position="511"/>
        <end position="530"/>
    </location>
</feature>
<feature type="transmembrane region" description="Helical" evidence="1">
    <location>
        <begin position="416"/>
        <end position="440"/>
    </location>
</feature>
<keyword evidence="1" id="KW-0472">Membrane</keyword>
<feature type="transmembrane region" description="Helical" evidence="1">
    <location>
        <begin position="388"/>
        <end position="410"/>
    </location>
</feature>
<accession>A0A2G6E2G9</accession>
<sequence>MQEFPLMMRKKAFWKTLKRESPGWIEADIINTTQQQEILRRYAPHRSDRPRPLPTIMIGLAVILLSNGIIMFYAANWRKMPPAFKLSQVVLLMLLMNALCYYFEVLRPGSQRLGRAFLFLGMISYGAGIALVAQIFHISAHPANGILAWSLGVLAMSWVMQDRWGLYLAALLAFIWHLWEYFEYGNPNYLFILFPCALGYLFYRNQSVRGVLFAIVQALVYYYQLNAYWAEQEMFRYDEFIISFWHGIPFGLALIAAGRLGEQNRILALSSRVLTAWGWLSTFAPFLFLSWPGGQLRLRYPFFRLNALSIEYLVLLLITIELWRFAARQGVEYRFPAAVLIFAVLIPILPIGSASVLIVVTHLGFLLFFFGMLYSSYLHIPDRRIERLLAFAFPIVMIVTKCIGFLGMGVLSSHFFVAYCIGFIIFGTVCLLINQSLKLLLAQKNVEFPAQLLNSLCALSGFLIVYALSFKVTQQNSVFEASAVTLTMLTLFLLIALGLYLFHWLRNPQRLLLVLSAIVFFTSVAVLMFAGPDISWVTYSLIFNALLLLMNGSLIYYSNRINSGKLANLAIASCLLQLITRYFDVFWDLLSGSALFVGTGLLALIGGTLLERYRRTRS</sequence>
<feature type="transmembrane region" description="Helical" evidence="1">
    <location>
        <begin position="566"/>
        <end position="583"/>
    </location>
</feature>
<feature type="domain" description="DUF2157" evidence="2">
    <location>
        <begin position="24"/>
        <end position="164"/>
    </location>
</feature>
<feature type="transmembrane region" description="Helical" evidence="1">
    <location>
        <begin position="273"/>
        <end position="291"/>
    </location>
</feature>
<feature type="transmembrane region" description="Helical" evidence="1">
    <location>
        <begin position="241"/>
        <end position="261"/>
    </location>
</feature>
<organism evidence="3 4">
    <name type="scientific">candidate division KSB3 bacterium</name>
    <dbReference type="NCBI Taxonomy" id="2044937"/>
    <lineage>
        <taxon>Bacteria</taxon>
        <taxon>candidate division KSB3</taxon>
    </lineage>
</organism>
<keyword evidence="1" id="KW-1133">Transmembrane helix</keyword>
<keyword evidence="1" id="KW-0812">Transmembrane</keyword>
<dbReference type="EMBL" id="PDPS01000036">
    <property type="protein sequence ID" value="PID56285.1"/>
    <property type="molecule type" value="Genomic_DNA"/>
</dbReference>
<evidence type="ECO:0000313" key="4">
    <source>
        <dbReference type="Proteomes" id="UP000229740"/>
    </source>
</evidence>
<feature type="transmembrane region" description="Helical" evidence="1">
    <location>
        <begin position="210"/>
        <end position="229"/>
    </location>
</feature>
<protein>
    <recommendedName>
        <fullName evidence="2">DUF2157 domain-containing protein</fullName>
    </recommendedName>
</protein>
<feature type="transmembrane region" description="Helical" evidence="1">
    <location>
        <begin position="116"/>
        <end position="136"/>
    </location>
</feature>
<reference evidence="3 4" key="1">
    <citation type="submission" date="2017-10" db="EMBL/GenBank/DDBJ databases">
        <title>Novel microbial diversity and functional potential in the marine mammal oral microbiome.</title>
        <authorList>
            <person name="Dudek N.K."/>
            <person name="Sun C.L."/>
            <person name="Burstein D."/>
            <person name="Kantor R.S."/>
            <person name="Aliaga Goltsman D.S."/>
            <person name="Bik E.M."/>
            <person name="Thomas B.C."/>
            <person name="Banfield J.F."/>
            <person name="Relman D.A."/>
        </authorList>
    </citation>
    <scope>NUCLEOTIDE SEQUENCE [LARGE SCALE GENOMIC DNA]</scope>
    <source>
        <strain evidence="3">DOLZORAL124_49_17</strain>
    </source>
</reference>
<feature type="transmembrane region" description="Helical" evidence="1">
    <location>
        <begin position="335"/>
        <end position="351"/>
    </location>
</feature>
<proteinExistence type="predicted"/>
<feature type="transmembrane region" description="Helical" evidence="1">
    <location>
        <begin position="357"/>
        <end position="376"/>
    </location>
</feature>
<feature type="transmembrane region" description="Helical" evidence="1">
    <location>
        <begin position="481"/>
        <end position="502"/>
    </location>
</feature>